<protein>
    <submittedName>
        <fullName evidence="1">Uncharacterized protein</fullName>
    </submittedName>
</protein>
<proteinExistence type="predicted"/>
<dbReference type="Proteomes" id="UP000636800">
    <property type="component" value="Chromosome 1"/>
</dbReference>
<organism evidence="1 2">
    <name type="scientific">Vanilla planifolia</name>
    <name type="common">Vanilla</name>
    <dbReference type="NCBI Taxonomy" id="51239"/>
    <lineage>
        <taxon>Eukaryota</taxon>
        <taxon>Viridiplantae</taxon>
        <taxon>Streptophyta</taxon>
        <taxon>Embryophyta</taxon>
        <taxon>Tracheophyta</taxon>
        <taxon>Spermatophyta</taxon>
        <taxon>Magnoliopsida</taxon>
        <taxon>Liliopsida</taxon>
        <taxon>Asparagales</taxon>
        <taxon>Orchidaceae</taxon>
        <taxon>Vanilloideae</taxon>
        <taxon>Vanilleae</taxon>
        <taxon>Vanilla</taxon>
    </lineage>
</organism>
<name>A0A835S4F3_VANPL</name>
<dbReference type="AlphaFoldDB" id="A0A835S4F3"/>
<accession>A0A835S4F3</accession>
<comment type="caution">
    <text evidence="1">The sequence shown here is derived from an EMBL/GenBank/DDBJ whole genome shotgun (WGS) entry which is preliminary data.</text>
</comment>
<evidence type="ECO:0000313" key="1">
    <source>
        <dbReference type="EMBL" id="KAG0499771.1"/>
    </source>
</evidence>
<dbReference type="OrthoDB" id="771105at2759"/>
<evidence type="ECO:0000313" key="2">
    <source>
        <dbReference type="Proteomes" id="UP000636800"/>
    </source>
</evidence>
<sequence length="88" mass="9957">MPPCLLFAGLPFQSTEISTSMVRGVFFFFRLGRWKRKLYYSCEKSPHFDLRVSSSSSSVEDNKGDLLGIPYFPPYTAPGLNGTQLLEE</sequence>
<keyword evidence="2" id="KW-1185">Reference proteome</keyword>
<gene>
    <name evidence="1" type="ORF">HPP92_004462</name>
</gene>
<dbReference type="EMBL" id="JADCNL010000001">
    <property type="protein sequence ID" value="KAG0499771.1"/>
    <property type="molecule type" value="Genomic_DNA"/>
</dbReference>
<reference evidence="1 2" key="1">
    <citation type="journal article" date="2020" name="Nat. Food">
        <title>A phased Vanilla planifolia genome enables genetic improvement of flavour and production.</title>
        <authorList>
            <person name="Hasing T."/>
            <person name="Tang H."/>
            <person name="Brym M."/>
            <person name="Khazi F."/>
            <person name="Huang T."/>
            <person name="Chambers A.H."/>
        </authorList>
    </citation>
    <scope>NUCLEOTIDE SEQUENCE [LARGE SCALE GENOMIC DNA]</scope>
    <source>
        <tissue evidence="1">Leaf</tissue>
    </source>
</reference>